<feature type="compositionally biased region" description="Polar residues" evidence="4">
    <location>
        <begin position="342"/>
        <end position="355"/>
    </location>
</feature>
<dbReference type="EMBL" id="JALJOR010000012">
    <property type="protein sequence ID" value="KAK9807768.1"/>
    <property type="molecule type" value="Genomic_DNA"/>
</dbReference>
<feature type="compositionally biased region" description="Polar residues" evidence="4">
    <location>
        <begin position="323"/>
        <end position="332"/>
    </location>
</feature>
<dbReference type="GO" id="GO:0006357">
    <property type="term" value="P:regulation of transcription by RNA polymerase II"/>
    <property type="evidence" value="ECO:0007669"/>
    <property type="project" value="TreeGrafter"/>
</dbReference>
<protein>
    <recommendedName>
        <fullName evidence="5">CG-1 domain-containing protein</fullName>
    </recommendedName>
</protein>
<evidence type="ECO:0000256" key="3">
    <source>
        <dbReference type="ARBA" id="ARBA00023242"/>
    </source>
</evidence>
<dbReference type="Proteomes" id="UP001489004">
    <property type="component" value="Unassembled WGS sequence"/>
</dbReference>
<dbReference type="GO" id="GO:0003712">
    <property type="term" value="F:transcription coregulator activity"/>
    <property type="evidence" value="ECO:0007669"/>
    <property type="project" value="TreeGrafter"/>
</dbReference>
<evidence type="ECO:0000259" key="5">
    <source>
        <dbReference type="PROSITE" id="PS51437"/>
    </source>
</evidence>
<dbReference type="GO" id="GO:0003690">
    <property type="term" value="F:double-stranded DNA binding"/>
    <property type="evidence" value="ECO:0007669"/>
    <property type="project" value="TreeGrafter"/>
</dbReference>
<feature type="domain" description="CG-1" evidence="5">
    <location>
        <begin position="15"/>
        <end position="142"/>
    </location>
</feature>
<evidence type="ECO:0000313" key="6">
    <source>
        <dbReference type="EMBL" id="KAK9807768.1"/>
    </source>
</evidence>
<proteinExistence type="predicted"/>
<gene>
    <name evidence="6" type="ORF">WJX72_008671</name>
</gene>
<evidence type="ECO:0000313" key="7">
    <source>
        <dbReference type="Proteomes" id="UP001489004"/>
    </source>
</evidence>
<name>A0AAW1PCY4_9CHLO</name>
<dbReference type="SMART" id="SM01076">
    <property type="entry name" value="CG-1"/>
    <property type="match status" value="1"/>
</dbReference>
<dbReference type="PANTHER" id="PTHR23335">
    <property type="entry name" value="CALMODULIN-BINDING TRANSCRIPTION ACTIVATOR CAMTA"/>
    <property type="match status" value="1"/>
</dbReference>
<keyword evidence="2" id="KW-0804">Transcription</keyword>
<dbReference type="PROSITE" id="PS51437">
    <property type="entry name" value="CG_1"/>
    <property type="match status" value="1"/>
</dbReference>
<dbReference type="InterPro" id="IPR005559">
    <property type="entry name" value="CG-1_dom"/>
</dbReference>
<dbReference type="Pfam" id="PF03859">
    <property type="entry name" value="CG-1"/>
    <property type="match status" value="1"/>
</dbReference>
<accession>A0AAW1PCY4</accession>
<comment type="subcellular location">
    <subcellularLocation>
        <location evidence="1">Nucleus</location>
    </subcellularLocation>
</comment>
<dbReference type="PANTHER" id="PTHR23335:SF1">
    <property type="entry name" value="CALMODULIN-BINDING TRANSCRIPTION ACTIVATOR, ISOFORM F"/>
    <property type="match status" value="1"/>
</dbReference>
<evidence type="ECO:0000256" key="1">
    <source>
        <dbReference type="ARBA" id="ARBA00004123"/>
    </source>
</evidence>
<sequence>MAEPLTPTPAHPKSLKEILSKSRTCWLRNTEVCEVLQNYRAYGFQVSKESPVRPAGGTLYLFNRKTNRFFRRDQHVWRKKADGKTVRETHEKLKVGNKDMLNCYYAHAESLDNLQRRCYWLLEGDDNIVLVHYLLAGQAKSVMRAQASMPAQLALQRSGQLTHSGSFPDNYEGDTAPPPGIMQRNIHFTVTTGETSLADMAAQQPYAGHQMHRQERQQQVPIQLPHSPFAMPASAFGDSSAGPQHPAFARAGSIPALPRVRGGGLSASRLPAFEEPGGLYEQGAGRELRGVRSSLDRDGTGVPPPQPRVVRIRLAGIEARQSAPETLANSHTSAEDWHRTALQRSASQPAPQSDNPHFKLLESPPVMGDQDAWHGAPATSSNLMAQLDQVLPSWLDHYASHEGPSVSSPSAADIEALMASAAHMAPMGMEGLGLFKGPEMK</sequence>
<evidence type="ECO:0000256" key="2">
    <source>
        <dbReference type="ARBA" id="ARBA00023163"/>
    </source>
</evidence>
<reference evidence="6 7" key="1">
    <citation type="journal article" date="2024" name="Nat. Commun.">
        <title>Phylogenomics reveals the evolutionary origins of lichenization in chlorophyte algae.</title>
        <authorList>
            <person name="Puginier C."/>
            <person name="Libourel C."/>
            <person name="Otte J."/>
            <person name="Skaloud P."/>
            <person name="Haon M."/>
            <person name="Grisel S."/>
            <person name="Petersen M."/>
            <person name="Berrin J.G."/>
            <person name="Delaux P.M."/>
            <person name="Dal Grande F."/>
            <person name="Keller J."/>
        </authorList>
    </citation>
    <scope>NUCLEOTIDE SEQUENCE [LARGE SCALE GENOMIC DNA]</scope>
    <source>
        <strain evidence="6 7">SAG 2043</strain>
    </source>
</reference>
<keyword evidence="7" id="KW-1185">Reference proteome</keyword>
<comment type="caution">
    <text evidence="6">The sequence shown here is derived from an EMBL/GenBank/DDBJ whole genome shotgun (WGS) entry which is preliminary data.</text>
</comment>
<organism evidence="6 7">
    <name type="scientific">[Myrmecia] bisecta</name>
    <dbReference type="NCBI Taxonomy" id="41462"/>
    <lineage>
        <taxon>Eukaryota</taxon>
        <taxon>Viridiplantae</taxon>
        <taxon>Chlorophyta</taxon>
        <taxon>core chlorophytes</taxon>
        <taxon>Trebouxiophyceae</taxon>
        <taxon>Trebouxiales</taxon>
        <taxon>Trebouxiaceae</taxon>
        <taxon>Myrmecia</taxon>
    </lineage>
</organism>
<evidence type="ECO:0000256" key="4">
    <source>
        <dbReference type="SAM" id="MobiDB-lite"/>
    </source>
</evidence>
<keyword evidence="3" id="KW-0539">Nucleus</keyword>
<dbReference type="AlphaFoldDB" id="A0AAW1PCY4"/>
<feature type="region of interest" description="Disordered" evidence="4">
    <location>
        <begin position="321"/>
        <end position="377"/>
    </location>
</feature>
<dbReference type="GO" id="GO:0005634">
    <property type="term" value="C:nucleus"/>
    <property type="evidence" value="ECO:0007669"/>
    <property type="project" value="UniProtKB-SubCell"/>
</dbReference>